<dbReference type="EMBL" id="CP046441">
    <property type="protein sequence ID" value="QGT81799.1"/>
    <property type="molecule type" value="Genomic_DNA"/>
</dbReference>
<dbReference type="Pfam" id="PF06812">
    <property type="entry name" value="ImpA_N"/>
    <property type="match status" value="1"/>
</dbReference>
<proteinExistence type="predicted"/>
<sequence length="515" mass="58596">MAAIDKLSSHYKAAARQPIPGQDPAGQDIRFSSTFESLERELGGAQSILAPVNIDWSKVRAGSEHILVSQSKDLRVACWLAWSLYECDSFVGLVAGLGLIHGLCEHHWLALHPQKLRTRAAAFAWLLLRLEKVLVEDVPISNQLVVFQQLTSHLDKLDEIFGCCLGNDAPMLLPLRRRLARMIERAMQAEKEPVTVIEQVKQVATQLFSSNSQIDNEKDAQRSSHLLIESARNLCQWWLRQKTSDPRAFRLGRAVVWLAVDSMPECNAEKTTQVRGLPGEKLRNYHERFEQGLYADLIVDVEASLMSSPFWFDGQRLIWNCLKALGSEAAMHEVEAHCVLLVKRFPEVMALRFHDATPFANADTLQWVIDYISPPVVSTQDSVSGQGSVELSQWDAVYHELLPGLQFGGLKSAVQVLSQHLYNAKGGRDRFFWRLCLARICYQAKEYLLSKIQLEFLDQQLQSSGLHEWEPQVYLNVMRLLHDCYERLPQGDKSASRQEEIYHRLCHYDIELLIA</sequence>
<evidence type="ECO:0000313" key="3">
    <source>
        <dbReference type="Proteomes" id="UP000423413"/>
    </source>
</evidence>
<dbReference type="Pfam" id="PF16989">
    <property type="entry name" value="T6SS_VasJ"/>
    <property type="match status" value="1"/>
</dbReference>
<organism evidence="2 3">
    <name type="scientific">Pseudomonas coronafaciens pv. coronafaciens</name>
    <dbReference type="NCBI Taxonomy" id="235275"/>
    <lineage>
        <taxon>Bacteria</taxon>
        <taxon>Pseudomonadati</taxon>
        <taxon>Pseudomonadota</taxon>
        <taxon>Gammaproteobacteria</taxon>
        <taxon>Pseudomonadales</taxon>
        <taxon>Pseudomonadaceae</taxon>
        <taxon>Pseudomonas</taxon>
        <taxon>Pseudomonas coronafaciens</taxon>
    </lineage>
</organism>
<reference evidence="2 3" key="1">
    <citation type="submission" date="2019-11" db="EMBL/GenBank/DDBJ databases">
        <title>Complete genome sequence of Pseudomonas syringae pv. coronafaciens isolate B19001 originated in imported oat cereal.</title>
        <authorList>
            <person name="Kim S.M."/>
            <person name="Lee B.C."/>
            <person name="Seo S.J."/>
            <person name="Lee J.E."/>
            <person name="Choi N.J."/>
            <person name="Park J.H."/>
        </authorList>
    </citation>
    <scope>NUCLEOTIDE SEQUENCE [LARGE SCALE GENOMIC DNA]</scope>
    <source>
        <strain evidence="2 3">B19001</strain>
    </source>
</reference>
<dbReference type="PANTHER" id="PTHR37024">
    <property type="entry name" value="TYPE VI SECRETION SYSTEM DUF2094 AND IMPA-RELATED DOMAIN PROTEIN"/>
    <property type="match status" value="1"/>
</dbReference>
<dbReference type="PANTHER" id="PTHR37024:SF5">
    <property type="entry name" value="IMPA N-TERMINAL DOMAIN-CONTAINING PROTEIN"/>
    <property type="match status" value="1"/>
</dbReference>
<dbReference type="RefSeq" id="WP_122356596.1">
    <property type="nucleotide sequence ID" value="NZ_CP046441.1"/>
</dbReference>
<feature type="domain" description="ImpA N-terminal" evidence="1">
    <location>
        <begin position="17"/>
        <end position="126"/>
    </location>
</feature>
<dbReference type="InterPro" id="IPR017739">
    <property type="entry name" value="T6SS-assoc_VCA0119"/>
</dbReference>
<dbReference type="AlphaFoldDB" id="A0AAE6QFQ3"/>
<name>A0AAE6QFQ3_9PSED</name>
<dbReference type="InterPro" id="IPR010657">
    <property type="entry name" value="ImpA_N"/>
</dbReference>
<dbReference type="Proteomes" id="UP000423413">
    <property type="component" value="Chromosome"/>
</dbReference>
<evidence type="ECO:0000259" key="1">
    <source>
        <dbReference type="Pfam" id="PF06812"/>
    </source>
</evidence>
<dbReference type="NCBIfam" id="TIGR03362">
    <property type="entry name" value="VI_chp_7"/>
    <property type="match status" value="1"/>
</dbReference>
<evidence type="ECO:0000313" key="2">
    <source>
        <dbReference type="EMBL" id="QGT81799.1"/>
    </source>
</evidence>
<gene>
    <name evidence="2" type="primary">tssA</name>
    <name evidence="2" type="ORF">GMO17_11660</name>
</gene>
<accession>A0AAE6QFQ3</accession>
<protein>
    <submittedName>
        <fullName evidence="2">Type VI secretion system protein TssA</fullName>
    </submittedName>
</protein>